<reference evidence="1" key="1">
    <citation type="submission" date="2020-08" db="EMBL/GenBank/DDBJ databases">
        <title>Genome public.</title>
        <authorList>
            <person name="Liu C."/>
            <person name="Sun Q."/>
        </authorList>
    </citation>
    <scope>NUCLEOTIDE SEQUENCE</scope>
    <source>
        <strain evidence="1">BX7</strain>
    </source>
</reference>
<dbReference type="RefSeq" id="WP_249301728.1">
    <property type="nucleotide sequence ID" value="NZ_JACRSP010000006.1"/>
</dbReference>
<sequence length="156" mass="18604">MIDREQLFSYWNDMGYQPVGESCTDQYLEKICEWGIIEIALRNELRKLMEHERHRREAGKSVADLLRPDRPYEDRESVQIQIAKPNHENTVDILLEDLRTLDRLIPIRAVNMQTKKAISLDDNGELKEHFKRCHDEYLHWFSAPHYPIRCGEASRR</sequence>
<keyword evidence="2" id="KW-1185">Reference proteome</keyword>
<protein>
    <submittedName>
        <fullName evidence="1">Uncharacterized protein</fullName>
    </submittedName>
</protein>
<evidence type="ECO:0000313" key="2">
    <source>
        <dbReference type="Proteomes" id="UP000620366"/>
    </source>
</evidence>
<comment type="caution">
    <text evidence="1">The sequence shown here is derived from an EMBL/GenBank/DDBJ whole genome shotgun (WGS) entry which is preliminary data.</text>
</comment>
<organism evidence="1 2">
    <name type="scientific">Feifania hominis</name>
    <dbReference type="NCBI Taxonomy" id="2763660"/>
    <lineage>
        <taxon>Bacteria</taxon>
        <taxon>Bacillati</taxon>
        <taxon>Bacillota</taxon>
        <taxon>Clostridia</taxon>
        <taxon>Eubacteriales</taxon>
        <taxon>Feifaniaceae</taxon>
        <taxon>Feifania</taxon>
    </lineage>
</organism>
<name>A0A926HRC0_9FIRM</name>
<dbReference type="EMBL" id="JACRSP010000006">
    <property type="protein sequence ID" value="MBC8537242.1"/>
    <property type="molecule type" value="Genomic_DNA"/>
</dbReference>
<accession>A0A926HRC0</accession>
<evidence type="ECO:0000313" key="1">
    <source>
        <dbReference type="EMBL" id="MBC8537242.1"/>
    </source>
</evidence>
<proteinExistence type="predicted"/>
<dbReference type="AlphaFoldDB" id="A0A926HRC0"/>
<dbReference type="Proteomes" id="UP000620366">
    <property type="component" value="Unassembled WGS sequence"/>
</dbReference>
<gene>
    <name evidence="1" type="ORF">H8695_11140</name>
</gene>